<accession>A0ABQ9E663</accession>
<feature type="transmembrane region" description="Helical" evidence="3">
    <location>
        <begin position="441"/>
        <end position="459"/>
    </location>
</feature>
<protein>
    <recommendedName>
        <fullName evidence="4">Isopropylmalate dehydrogenase-like domain-containing protein</fullName>
    </recommendedName>
</protein>
<organism evidence="5 6">
    <name type="scientific">Tegillarca granosa</name>
    <name type="common">Malaysian cockle</name>
    <name type="synonym">Anadara granosa</name>
    <dbReference type="NCBI Taxonomy" id="220873"/>
    <lineage>
        <taxon>Eukaryota</taxon>
        <taxon>Metazoa</taxon>
        <taxon>Spiralia</taxon>
        <taxon>Lophotrochozoa</taxon>
        <taxon>Mollusca</taxon>
        <taxon>Bivalvia</taxon>
        <taxon>Autobranchia</taxon>
        <taxon>Pteriomorphia</taxon>
        <taxon>Arcoida</taxon>
        <taxon>Arcoidea</taxon>
        <taxon>Arcidae</taxon>
        <taxon>Tegillarca</taxon>
    </lineage>
</organism>
<dbReference type="SUPFAM" id="SSF53659">
    <property type="entry name" value="Isocitrate/Isopropylmalate dehydrogenase-like"/>
    <property type="match status" value="1"/>
</dbReference>
<keyword evidence="2" id="KW-0816">Tricarboxylic acid cycle</keyword>
<dbReference type="InterPro" id="IPR019818">
    <property type="entry name" value="IsoCit/isopropylmalate_DH_CS"/>
</dbReference>
<dbReference type="SMART" id="SM01329">
    <property type="entry name" value="Iso_dh"/>
    <property type="match status" value="1"/>
</dbReference>
<dbReference type="Proteomes" id="UP001217089">
    <property type="component" value="Unassembled WGS sequence"/>
</dbReference>
<evidence type="ECO:0000256" key="3">
    <source>
        <dbReference type="SAM" id="Phobius"/>
    </source>
</evidence>
<dbReference type="Pfam" id="PF00180">
    <property type="entry name" value="Iso_dh"/>
    <property type="match status" value="1"/>
</dbReference>
<sequence>MSLKNDCSFWISPFFYDVTSEIDMALSLTRSCLSRLCHLSTNVTNISPVSNVVRRRFHRSCIRNAPSVIEPVSKPEGNQTVTLVPGDGVGPELMASVQEVFQAAGVPVDFEEYFLSEVQPGQSASLETVVESFRRNGVGLKGIITTPSNFKGGVLQTLNMKIRAELDLFANVVVIKSLPGFKTKHNNLDFVIIREQTEGEYKSLKIITREKSKRIAKFAFDYAMRHHREKVTAVHKANIMKLGDGLFLKCCEEVAEMYPKIKFETMIIDNCCMQLVSNPHQFDVMVMPNLYGNIVDNLAAGLVGGAGVGARHSFAEAIGKNIANPTAVLLSGCNMLKHIHLEYHSQLIEDALIRVIKTGKVKTKDMGGYASTIKYCLNIVKIHYFIFHNLFEFYLERKLQQILCLSFVFDMIVRAFSVIYYFIYMYVYLLNIDCEIIKKIICTKKLSIYFFYLLLLLLLEDSGSVQSTYNKN</sequence>
<keyword evidence="6" id="KW-1185">Reference proteome</keyword>
<name>A0ABQ9E663_TEGGR</name>
<evidence type="ECO:0000256" key="2">
    <source>
        <dbReference type="ARBA" id="ARBA00022532"/>
    </source>
</evidence>
<comment type="similarity">
    <text evidence="1">Belongs to the isocitrate and isopropylmalate dehydrogenases family.</text>
</comment>
<dbReference type="PANTHER" id="PTHR11835:SF42">
    <property type="entry name" value="ISOCITRATE DEHYDROGENASE [NAD] SUBUNIT BETA, MITOCHONDRIAL"/>
    <property type="match status" value="1"/>
</dbReference>
<keyword evidence="3" id="KW-1133">Transmembrane helix</keyword>
<dbReference type="EMBL" id="JARBDR010000919">
    <property type="protein sequence ID" value="KAJ8300906.1"/>
    <property type="molecule type" value="Genomic_DNA"/>
</dbReference>
<evidence type="ECO:0000313" key="5">
    <source>
        <dbReference type="EMBL" id="KAJ8300906.1"/>
    </source>
</evidence>
<feature type="transmembrane region" description="Helical" evidence="3">
    <location>
        <begin position="407"/>
        <end position="429"/>
    </location>
</feature>
<dbReference type="InterPro" id="IPR024084">
    <property type="entry name" value="IsoPropMal-DH-like_dom"/>
</dbReference>
<comment type="caution">
    <text evidence="5">The sequence shown here is derived from an EMBL/GenBank/DDBJ whole genome shotgun (WGS) entry which is preliminary data.</text>
</comment>
<evidence type="ECO:0000256" key="1">
    <source>
        <dbReference type="ARBA" id="ARBA00007769"/>
    </source>
</evidence>
<keyword evidence="3" id="KW-0472">Membrane</keyword>
<gene>
    <name evidence="5" type="ORF">KUTeg_022425</name>
</gene>
<evidence type="ECO:0000259" key="4">
    <source>
        <dbReference type="SMART" id="SM01329"/>
    </source>
</evidence>
<keyword evidence="3" id="KW-0812">Transmembrane</keyword>
<evidence type="ECO:0000313" key="6">
    <source>
        <dbReference type="Proteomes" id="UP001217089"/>
    </source>
</evidence>
<dbReference type="PROSITE" id="PS00470">
    <property type="entry name" value="IDH_IMDH"/>
    <property type="match status" value="1"/>
</dbReference>
<proteinExistence type="inferred from homology"/>
<dbReference type="Gene3D" id="3.40.718.10">
    <property type="entry name" value="Isopropylmalate Dehydrogenase"/>
    <property type="match status" value="1"/>
</dbReference>
<dbReference type="PANTHER" id="PTHR11835">
    <property type="entry name" value="DECARBOXYLATING DEHYDROGENASES-ISOCITRATE, ISOPROPYLMALATE, TARTRATE"/>
    <property type="match status" value="1"/>
</dbReference>
<reference evidence="5 6" key="1">
    <citation type="submission" date="2022-12" db="EMBL/GenBank/DDBJ databases">
        <title>Chromosome-level genome of Tegillarca granosa.</title>
        <authorList>
            <person name="Kim J."/>
        </authorList>
    </citation>
    <scope>NUCLEOTIDE SEQUENCE [LARGE SCALE GENOMIC DNA]</scope>
    <source>
        <strain evidence="5">Teg-2019</strain>
        <tissue evidence="5">Adductor muscle</tissue>
    </source>
</reference>
<feature type="domain" description="Isopropylmalate dehydrogenase-like" evidence="4">
    <location>
        <begin position="80"/>
        <end position="379"/>
    </location>
</feature>